<keyword evidence="1" id="KW-0805">Transcription regulation</keyword>
<accession>A0A0M9DH02</accession>
<dbReference type="PROSITE" id="PS51000">
    <property type="entry name" value="HTH_DEOR_2"/>
    <property type="match status" value="1"/>
</dbReference>
<dbReference type="InterPro" id="IPR036390">
    <property type="entry name" value="WH_DNA-bd_sf"/>
</dbReference>
<dbReference type="InterPro" id="IPR018356">
    <property type="entry name" value="Tscrpt_reg_HTH_DeoR_CS"/>
</dbReference>
<dbReference type="SUPFAM" id="SSF160387">
    <property type="entry name" value="NosL/MerB-like"/>
    <property type="match status" value="1"/>
</dbReference>
<dbReference type="STRING" id="33935.ADM90_20380"/>
<feature type="domain" description="HTH deoR-type" evidence="4">
    <location>
        <begin position="2"/>
        <end position="57"/>
    </location>
</feature>
<evidence type="ECO:0000313" key="5">
    <source>
        <dbReference type="EMBL" id="KOY80216.1"/>
    </source>
</evidence>
<dbReference type="PANTHER" id="PTHR41247">
    <property type="entry name" value="HTH-TYPE TRANSCRIPTIONAL REPRESSOR YCNK"/>
    <property type="match status" value="1"/>
</dbReference>
<keyword evidence="6" id="KW-1185">Reference proteome</keyword>
<dbReference type="Pfam" id="PF05573">
    <property type="entry name" value="NosL"/>
    <property type="match status" value="1"/>
</dbReference>
<dbReference type="Gene3D" id="1.10.10.10">
    <property type="entry name" value="Winged helix-like DNA-binding domain superfamily/Winged helix DNA-binding domain"/>
    <property type="match status" value="1"/>
</dbReference>
<dbReference type="GeneID" id="29443555"/>
<dbReference type="RefSeq" id="WP_009374044.1">
    <property type="nucleotide sequence ID" value="NZ_CP065643.1"/>
</dbReference>
<dbReference type="InterPro" id="IPR001034">
    <property type="entry name" value="DeoR_HTH"/>
</dbReference>
<dbReference type="Proteomes" id="UP000037977">
    <property type="component" value="Unassembled WGS sequence"/>
</dbReference>
<evidence type="ECO:0000256" key="1">
    <source>
        <dbReference type="ARBA" id="ARBA00023015"/>
    </source>
</evidence>
<dbReference type="GO" id="GO:0003677">
    <property type="term" value="F:DNA binding"/>
    <property type="evidence" value="ECO:0007669"/>
    <property type="project" value="UniProtKB-KW"/>
</dbReference>
<dbReference type="Pfam" id="PF08220">
    <property type="entry name" value="HTH_DeoR"/>
    <property type="match status" value="1"/>
</dbReference>
<dbReference type="InterPro" id="IPR008719">
    <property type="entry name" value="N2O_reductase_NosL"/>
</dbReference>
<evidence type="ECO:0000256" key="3">
    <source>
        <dbReference type="ARBA" id="ARBA00023163"/>
    </source>
</evidence>
<sequence>MLSERQQLIRDMILYRHNLKISELSQTLEVSEMTIHRDIKPLIEEGLIMKTYGGITLIRDQSIHRVEEDECVYCHRKCDDRLVYRIILLNGERENACCSHCGILRHRQLGDEVAQAICTDFLTGTTISAHLAWFVLDTTVHIRCCYPQVLVFETKEYAENFVKGFGGKVLTFSEIMKSFPQHLKLSCKNS</sequence>
<protein>
    <submittedName>
        <fullName evidence="5">Transcriptional regulator</fullName>
    </submittedName>
</protein>
<dbReference type="PATRIC" id="fig|33935.3.peg.4312"/>
<proteinExistence type="predicted"/>
<reference evidence="5 6" key="1">
    <citation type="submission" date="2015-07" db="EMBL/GenBank/DDBJ databases">
        <title>Genome sequencing project for genomic taxonomy and phylogenomics of Bacillus-like bacteria.</title>
        <authorList>
            <person name="Liu B."/>
            <person name="Wang J."/>
            <person name="Zhu Y."/>
            <person name="Liu G."/>
            <person name="Chen Q."/>
            <person name="Chen Z."/>
            <person name="Che J."/>
            <person name="Ge C."/>
            <person name="Shi H."/>
            <person name="Pan Z."/>
            <person name="Liu X."/>
        </authorList>
    </citation>
    <scope>NUCLEOTIDE SEQUENCE [LARGE SCALE GENOMIC DNA]</scope>
    <source>
        <strain evidence="5 6">DSM 54</strain>
    </source>
</reference>
<dbReference type="InterPro" id="IPR036388">
    <property type="entry name" value="WH-like_DNA-bd_sf"/>
</dbReference>
<evidence type="ECO:0000313" key="6">
    <source>
        <dbReference type="Proteomes" id="UP000037977"/>
    </source>
</evidence>
<dbReference type="PROSITE" id="PS00894">
    <property type="entry name" value="HTH_DEOR_1"/>
    <property type="match status" value="1"/>
</dbReference>
<gene>
    <name evidence="5" type="ORF">ADM90_20380</name>
</gene>
<dbReference type="Gene3D" id="3.30.70.2050">
    <property type="match status" value="1"/>
</dbReference>
<evidence type="ECO:0000256" key="2">
    <source>
        <dbReference type="ARBA" id="ARBA00023125"/>
    </source>
</evidence>
<keyword evidence="3" id="KW-0804">Transcription</keyword>
<dbReference type="SMART" id="SM00420">
    <property type="entry name" value="HTH_DEOR"/>
    <property type="match status" value="1"/>
</dbReference>
<keyword evidence="2" id="KW-0238">DNA-binding</keyword>
<evidence type="ECO:0000259" key="4">
    <source>
        <dbReference type="PROSITE" id="PS51000"/>
    </source>
</evidence>
<dbReference type="PANTHER" id="PTHR41247:SF1">
    <property type="entry name" value="HTH-TYPE TRANSCRIPTIONAL REPRESSOR YCNK"/>
    <property type="match status" value="1"/>
</dbReference>
<dbReference type="SUPFAM" id="SSF46785">
    <property type="entry name" value="Winged helix' DNA-binding domain"/>
    <property type="match status" value="1"/>
</dbReference>
<name>A0A0M9DH02_9BACI</name>
<dbReference type="GO" id="GO:0003700">
    <property type="term" value="F:DNA-binding transcription factor activity"/>
    <property type="evidence" value="ECO:0007669"/>
    <property type="project" value="InterPro"/>
</dbReference>
<comment type="caution">
    <text evidence="5">The sequence shown here is derived from an EMBL/GenBank/DDBJ whole genome shotgun (WGS) entry which is preliminary data.</text>
</comment>
<dbReference type="PRINTS" id="PR00037">
    <property type="entry name" value="HTHLACR"/>
</dbReference>
<dbReference type="AlphaFoldDB" id="A0A0M9DH02"/>
<organism evidence="5 6">
    <name type="scientific">Lysinibacillus macroides</name>
    <dbReference type="NCBI Taxonomy" id="33935"/>
    <lineage>
        <taxon>Bacteria</taxon>
        <taxon>Bacillati</taxon>
        <taxon>Bacillota</taxon>
        <taxon>Bacilli</taxon>
        <taxon>Bacillales</taxon>
        <taxon>Bacillaceae</taxon>
        <taxon>Lysinibacillus</taxon>
    </lineage>
</organism>
<dbReference type="EMBL" id="LGCI01000011">
    <property type="protein sequence ID" value="KOY80216.1"/>
    <property type="molecule type" value="Genomic_DNA"/>
</dbReference>
<dbReference type="OrthoDB" id="9797223at2"/>